<dbReference type="InterPro" id="IPR001647">
    <property type="entry name" value="HTH_TetR"/>
</dbReference>
<keyword evidence="4" id="KW-0804">Transcription</keyword>
<keyword evidence="9" id="KW-1185">Reference proteome</keyword>
<dbReference type="Gene3D" id="1.10.357.10">
    <property type="entry name" value="Tetracycline Repressor, domain 2"/>
    <property type="match status" value="1"/>
</dbReference>
<dbReference type="SUPFAM" id="SSF46689">
    <property type="entry name" value="Homeodomain-like"/>
    <property type="match status" value="1"/>
</dbReference>
<name>A0A6P2BY74_9ACTN</name>
<dbReference type="InterPro" id="IPR009057">
    <property type="entry name" value="Homeodomain-like_sf"/>
</dbReference>
<dbReference type="InterPro" id="IPR050109">
    <property type="entry name" value="HTH-type_TetR-like_transc_reg"/>
</dbReference>
<feature type="compositionally biased region" description="Basic and acidic residues" evidence="6">
    <location>
        <begin position="1"/>
        <end position="10"/>
    </location>
</feature>
<dbReference type="AlphaFoldDB" id="A0A6P2BY74"/>
<dbReference type="PRINTS" id="PR00455">
    <property type="entry name" value="HTHTETR"/>
</dbReference>
<evidence type="ECO:0000313" key="8">
    <source>
        <dbReference type="EMBL" id="TVZ02143.1"/>
    </source>
</evidence>
<gene>
    <name evidence="8" type="ORF">EAS64_25255</name>
</gene>
<dbReference type="GO" id="GO:0000976">
    <property type="term" value="F:transcription cis-regulatory region binding"/>
    <property type="evidence" value="ECO:0007669"/>
    <property type="project" value="TreeGrafter"/>
</dbReference>
<dbReference type="PROSITE" id="PS50977">
    <property type="entry name" value="HTH_TETR_2"/>
    <property type="match status" value="1"/>
</dbReference>
<proteinExistence type="predicted"/>
<dbReference type="Pfam" id="PF00440">
    <property type="entry name" value="TetR_N"/>
    <property type="match status" value="1"/>
</dbReference>
<dbReference type="SUPFAM" id="SSF48498">
    <property type="entry name" value="Tetracyclin repressor-like, C-terminal domain"/>
    <property type="match status" value="1"/>
</dbReference>
<reference evidence="8 9" key="1">
    <citation type="submission" date="2018-11" db="EMBL/GenBank/DDBJ databases">
        <title>Trebonia kvetii gen.nov., sp.nov., a novel acidophilic actinobacterium, and proposal of the new actinobacterial family Treboniaceae fam. nov.</title>
        <authorList>
            <person name="Rapoport D."/>
            <person name="Sagova-Mareckova M."/>
            <person name="Sedlacek I."/>
            <person name="Provaznik J."/>
            <person name="Kralova S."/>
            <person name="Pavlinic D."/>
            <person name="Benes V."/>
            <person name="Kopecky J."/>
        </authorList>
    </citation>
    <scope>NUCLEOTIDE SEQUENCE [LARGE SCALE GENOMIC DNA]</scope>
    <source>
        <strain evidence="8 9">15Tr583</strain>
    </source>
</reference>
<dbReference type="EMBL" id="RPFW01000005">
    <property type="protein sequence ID" value="TVZ02143.1"/>
    <property type="molecule type" value="Genomic_DNA"/>
</dbReference>
<feature type="DNA-binding region" description="H-T-H motif" evidence="5">
    <location>
        <begin position="47"/>
        <end position="66"/>
    </location>
</feature>
<evidence type="ECO:0000256" key="4">
    <source>
        <dbReference type="ARBA" id="ARBA00023163"/>
    </source>
</evidence>
<evidence type="ECO:0000256" key="5">
    <source>
        <dbReference type="PROSITE-ProRule" id="PRU00335"/>
    </source>
</evidence>
<feature type="domain" description="HTH tetR-type" evidence="7">
    <location>
        <begin position="24"/>
        <end position="84"/>
    </location>
</feature>
<accession>A0A6P2BY74</accession>
<keyword evidence="2" id="KW-0805">Transcription regulation</keyword>
<feature type="region of interest" description="Disordered" evidence="6">
    <location>
        <begin position="1"/>
        <end position="25"/>
    </location>
</feature>
<dbReference type="Pfam" id="PF17932">
    <property type="entry name" value="TetR_C_24"/>
    <property type="match status" value="1"/>
</dbReference>
<dbReference type="InterPro" id="IPR036271">
    <property type="entry name" value="Tet_transcr_reg_TetR-rel_C_sf"/>
</dbReference>
<evidence type="ECO:0000256" key="2">
    <source>
        <dbReference type="ARBA" id="ARBA00023015"/>
    </source>
</evidence>
<dbReference type="Proteomes" id="UP000460272">
    <property type="component" value="Unassembled WGS sequence"/>
</dbReference>
<dbReference type="PANTHER" id="PTHR30055:SF175">
    <property type="entry name" value="HTH-TYPE TRANSCRIPTIONAL REPRESSOR KSTR2"/>
    <property type="match status" value="1"/>
</dbReference>
<keyword evidence="1" id="KW-0678">Repressor</keyword>
<protein>
    <submittedName>
        <fullName evidence="8">TetR/AcrR family transcriptional regulator</fullName>
    </submittedName>
</protein>
<dbReference type="InterPro" id="IPR041490">
    <property type="entry name" value="KstR2_TetR_C"/>
</dbReference>
<evidence type="ECO:0000259" key="7">
    <source>
        <dbReference type="PROSITE" id="PS50977"/>
    </source>
</evidence>
<dbReference type="PANTHER" id="PTHR30055">
    <property type="entry name" value="HTH-TYPE TRANSCRIPTIONAL REGULATOR RUTR"/>
    <property type="match status" value="1"/>
</dbReference>
<organism evidence="8 9">
    <name type="scientific">Trebonia kvetii</name>
    <dbReference type="NCBI Taxonomy" id="2480626"/>
    <lineage>
        <taxon>Bacteria</taxon>
        <taxon>Bacillati</taxon>
        <taxon>Actinomycetota</taxon>
        <taxon>Actinomycetes</taxon>
        <taxon>Streptosporangiales</taxon>
        <taxon>Treboniaceae</taxon>
        <taxon>Trebonia</taxon>
    </lineage>
</organism>
<evidence type="ECO:0000256" key="1">
    <source>
        <dbReference type="ARBA" id="ARBA00022491"/>
    </source>
</evidence>
<keyword evidence="3 5" id="KW-0238">DNA-binding</keyword>
<evidence type="ECO:0000256" key="6">
    <source>
        <dbReference type="SAM" id="MobiDB-lite"/>
    </source>
</evidence>
<evidence type="ECO:0000256" key="3">
    <source>
        <dbReference type="ARBA" id="ARBA00023125"/>
    </source>
</evidence>
<evidence type="ECO:0000313" key="9">
    <source>
        <dbReference type="Proteomes" id="UP000460272"/>
    </source>
</evidence>
<dbReference type="OrthoDB" id="9814200at2"/>
<sequence length="213" mass="23642">MLVKNDDSEAARPSPSGSRPDQGVSRRDIILREAAALFAAQGVAATTVRQIADQAGVLSGSLYHHFPSKEVMVQDIVIGYLDDLLARYQGLRERDTDPVKRLRQLVLISLQVATDQPHAVEIYQNEGAVLKSLPRNEYVSGLAHEIHQFWADIITAGVDALELRSDVSPRLFHRLLRDAVWLSPRWYRSTEGYPPAKLADDLLAVFLDGFTAG</sequence>
<comment type="caution">
    <text evidence="8">The sequence shown here is derived from an EMBL/GenBank/DDBJ whole genome shotgun (WGS) entry which is preliminary data.</text>
</comment>
<dbReference type="Gene3D" id="1.10.10.60">
    <property type="entry name" value="Homeodomain-like"/>
    <property type="match status" value="1"/>
</dbReference>
<dbReference type="GO" id="GO:0003700">
    <property type="term" value="F:DNA-binding transcription factor activity"/>
    <property type="evidence" value="ECO:0007669"/>
    <property type="project" value="TreeGrafter"/>
</dbReference>